<organism evidence="10">
    <name type="scientific">Brachypodium distachyon</name>
    <name type="common">Purple false brome</name>
    <name type="synonym">Trachynia distachya</name>
    <dbReference type="NCBI Taxonomy" id="15368"/>
    <lineage>
        <taxon>Eukaryota</taxon>
        <taxon>Viridiplantae</taxon>
        <taxon>Streptophyta</taxon>
        <taxon>Embryophyta</taxon>
        <taxon>Tracheophyta</taxon>
        <taxon>Spermatophyta</taxon>
        <taxon>Magnoliopsida</taxon>
        <taxon>Liliopsida</taxon>
        <taxon>Poales</taxon>
        <taxon>Poaceae</taxon>
        <taxon>BOP clade</taxon>
        <taxon>Pooideae</taxon>
        <taxon>Stipodae</taxon>
        <taxon>Brachypodieae</taxon>
        <taxon>Brachypodium</taxon>
    </lineage>
</organism>
<dbReference type="PANTHER" id="PTHR46324:SF26">
    <property type="entry name" value="OS02G0728001 PROTEIN"/>
    <property type="match status" value="1"/>
</dbReference>
<comment type="similarity">
    <text evidence="2">Belongs to the bZIP family.</text>
</comment>
<dbReference type="STRING" id="15368.I1IEA4"/>
<feature type="domain" description="BZIP" evidence="9">
    <location>
        <begin position="78"/>
        <end position="141"/>
    </location>
</feature>
<reference evidence="10" key="2">
    <citation type="submission" date="2017-06" db="EMBL/GenBank/DDBJ databases">
        <title>WGS assembly of Brachypodium distachyon.</title>
        <authorList>
            <consortium name="The International Brachypodium Initiative"/>
            <person name="Lucas S."/>
            <person name="Harmon-Smith M."/>
            <person name="Lail K."/>
            <person name="Tice H."/>
            <person name="Grimwood J."/>
            <person name="Bruce D."/>
            <person name="Barry K."/>
            <person name="Shu S."/>
            <person name="Lindquist E."/>
            <person name="Wang M."/>
            <person name="Pitluck S."/>
            <person name="Vogel J.P."/>
            <person name="Garvin D.F."/>
            <person name="Mockler T.C."/>
            <person name="Schmutz J."/>
            <person name="Rokhsar D."/>
            <person name="Bevan M.W."/>
        </authorList>
    </citation>
    <scope>NUCLEOTIDE SEQUENCE</scope>
    <source>
        <strain evidence="10">Bd21</strain>
    </source>
</reference>
<gene>
    <name evidence="11" type="primary">LOC100826037</name>
    <name evidence="10" type="ORF">BRADI_3g56290v3</name>
</gene>
<dbReference type="FunFam" id="1.20.5.170:FF:000020">
    <property type="entry name" value="BZIP transcription factor"/>
    <property type="match status" value="1"/>
</dbReference>
<dbReference type="SMART" id="SM00338">
    <property type="entry name" value="BRLZ"/>
    <property type="match status" value="1"/>
</dbReference>
<evidence type="ECO:0000256" key="8">
    <source>
        <dbReference type="SAM" id="MobiDB-lite"/>
    </source>
</evidence>
<feature type="coiled-coil region" evidence="7">
    <location>
        <begin position="131"/>
        <end position="158"/>
    </location>
</feature>
<evidence type="ECO:0000256" key="5">
    <source>
        <dbReference type="ARBA" id="ARBA00023163"/>
    </source>
</evidence>
<dbReference type="EnsemblPlants" id="KQK01507">
    <property type="protein sequence ID" value="KQK01507"/>
    <property type="gene ID" value="BRADI_3g56290v3"/>
</dbReference>
<keyword evidence="7" id="KW-0175">Coiled coil</keyword>
<dbReference type="HOGENOM" id="CLU_079478_2_1_1"/>
<keyword evidence="4" id="KW-0238">DNA-binding</keyword>
<evidence type="ECO:0000256" key="4">
    <source>
        <dbReference type="ARBA" id="ARBA00023125"/>
    </source>
</evidence>
<dbReference type="Gene3D" id="1.20.5.170">
    <property type="match status" value="1"/>
</dbReference>
<keyword evidence="3" id="KW-0805">Transcription regulation</keyword>
<protein>
    <recommendedName>
        <fullName evidence="9">BZIP domain-containing protein</fullName>
    </recommendedName>
</protein>
<evidence type="ECO:0000313" key="10">
    <source>
        <dbReference type="EMBL" id="KQK01507.1"/>
    </source>
</evidence>
<dbReference type="GO" id="GO:0003700">
    <property type="term" value="F:DNA-binding transcription factor activity"/>
    <property type="evidence" value="ECO:0007669"/>
    <property type="project" value="InterPro"/>
</dbReference>
<evidence type="ECO:0000313" key="12">
    <source>
        <dbReference type="Proteomes" id="UP000008810"/>
    </source>
</evidence>
<dbReference type="SUPFAM" id="SSF57959">
    <property type="entry name" value="Leucine zipper domain"/>
    <property type="match status" value="1"/>
</dbReference>
<accession>I1IEA4</accession>
<dbReference type="Gramene" id="KQK01507">
    <property type="protein sequence ID" value="KQK01507"/>
    <property type="gene ID" value="BRADI_3g56290v3"/>
</dbReference>
<dbReference type="Proteomes" id="UP000008810">
    <property type="component" value="Chromosome 3"/>
</dbReference>
<evidence type="ECO:0000256" key="2">
    <source>
        <dbReference type="ARBA" id="ARBA00007163"/>
    </source>
</evidence>
<dbReference type="PANTHER" id="PTHR46324">
    <property type="entry name" value="BASIC LEUCINE ZIPPER 43-RELATED"/>
    <property type="match status" value="1"/>
</dbReference>
<dbReference type="RefSeq" id="XP_003570460.1">
    <property type="nucleotide sequence ID" value="XM_003570412.4"/>
</dbReference>
<feature type="compositionally biased region" description="Basic and acidic residues" evidence="8">
    <location>
        <begin position="71"/>
        <end position="80"/>
    </location>
</feature>
<dbReference type="AlphaFoldDB" id="I1IEA4"/>
<dbReference type="PROSITE" id="PS50217">
    <property type="entry name" value="BZIP"/>
    <property type="match status" value="1"/>
</dbReference>
<dbReference type="OrthoDB" id="551672at2759"/>
<sequence length="170" mass="19593">MYPAELASIPYLSSASAASFKPHYQVATNDILFQYNSLPVPQAISYQHVEHLVHEASLPVGNKSNSDESDDYQHSLAEERRKRRMLSNRESARRSRMRKQKQLSELWAQVVHLRSTNRQLLDQLNHVIRDCDRILHDNSKLRAEQAELKQQLEKLPVENMESSVMGPGMT</sequence>
<reference evidence="10 11" key="1">
    <citation type="journal article" date="2010" name="Nature">
        <title>Genome sequencing and analysis of the model grass Brachypodium distachyon.</title>
        <authorList>
            <consortium name="International Brachypodium Initiative"/>
        </authorList>
    </citation>
    <scope>NUCLEOTIDE SEQUENCE [LARGE SCALE GENOMIC DNA]</scope>
    <source>
        <strain evidence="10">Bd21</strain>
        <strain evidence="11">cv. Bd21</strain>
    </source>
</reference>
<evidence type="ECO:0000256" key="7">
    <source>
        <dbReference type="SAM" id="Coils"/>
    </source>
</evidence>
<dbReference type="CDD" id="cd14702">
    <property type="entry name" value="bZIP_plant_GBF1"/>
    <property type="match status" value="1"/>
</dbReference>
<dbReference type="PROSITE" id="PS00036">
    <property type="entry name" value="BZIP_BASIC"/>
    <property type="match status" value="1"/>
</dbReference>
<dbReference type="GeneID" id="100826037"/>
<feature type="region of interest" description="Disordered" evidence="8">
    <location>
        <begin position="58"/>
        <end position="98"/>
    </location>
</feature>
<keyword evidence="6" id="KW-0539">Nucleus</keyword>
<evidence type="ECO:0000256" key="3">
    <source>
        <dbReference type="ARBA" id="ARBA00023015"/>
    </source>
</evidence>
<reference evidence="11" key="3">
    <citation type="submission" date="2018-08" db="UniProtKB">
        <authorList>
            <consortium name="EnsemblPlants"/>
        </authorList>
    </citation>
    <scope>IDENTIFICATION</scope>
    <source>
        <strain evidence="11">cv. Bd21</strain>
    </source>
</reference>
<dbReference type="OMA" id="IRDCDRI"/>
<dbReference type="InterPro" id="IPR044521">
    <property type="entry name" value="AtbZIP8/43"/>
</dbReference>
<dbReference type="GO" id="GO:0003677">
    <property type="term" value="F:DNA binding"/>
    <property type="evidence" value="ECO:0007669"/>
    <property type="project" value="UniProtKB-KW"/>
</dbReference>
<evidence type="ECO:0000256" key="6">
    <source>
        <dbReference type="ARBA" id="ARBA00023242"/>
    </source>
</evidence>
<dbReference type="KEGG" id="bdi:100826037"/>
<dbReference type="GO" id="GO:0005634">
    <property type="term" value="C:nucleus"/>
    <property type="evidence" value="ECO:0007669"/>
    <property type="project" value="UniProtKB-SubCell"/>
</dbReference>
<dbReference type="InterPro" id="IPR045314">
    <property type="entry name" value="bZIP_plant_GBF1"/>
</dbReference>
<evidence type="ECO:0000259" key="9">
    <source>
        <dbReference type="PROSITE" id="PS50217"/>
    </source>
</evidence>
<evidence type="ECO:0000313" key="11">
    <source>
        <dbReference type="EnsemblPlants" id="KQK01507"/>
    </source>
</evidence>
<name>I1IEA4_BRADI</name>
<dbReference type="eggNOG" id="ENOG502RY8E">
    <property type="taxonomic scope" value="Eukaryota"/>
</dbReference>
<keyword evidence="5" id="KW-0804">Transcription</keyword>
<keyword evidence="12" id="KW-1185">Reference proteome</keyword>
<dbReference type="InterPro" id="IPR004827">
    <property type="entry name" value="bZIP"/>
</dbReference>
<evidence type="ECO:0000256" key="1">
    <source>
        <dbReference type="ARBA" id="ARBA00004123"/>
    </source>
</evidence>
<dbReference type="Pfam" id="PF00170">
    <property type="entry name" value="bZIP_1"/>
    <property type="match status" value="1"/>
</dbReference>
<proteinExistence type="inferred from homology"/>
<dbReference type="InterPro" id="IPR046347">
    <property type="entry name" value="bZIP_sf"/>
</dbReference>
<dbReference type="EMBL" id="CM000882">
    <property type="protein sequence ID" value="KQK01507.1"/>
    <property type="molecule type" value="Genomic_DNA"/>
</dbReference>
<comment type="subcellular location">
    <subcellularLocation>
        <location evidence="1">Nucleus</location>
    </subcellularLocation>
</comment>